<dbReference type="PROSITE" id="PS51160">
    <property type="entry name" value="ACYLPHOSPHATASE_3"/>
    <property type="match status" value="1"/>
</dbReference>
<keyword evidence="5 6" id="KW-0378">Hydrolase</keyword>
<evidence type="ECO:0000313" key="9">
    <source>
        <dbReference type="EMBL" id="SDT14629.1"/>
    </source>
</evidence>
<reference evidence="10" key="1">
    <citation type="submission" date="2016-10" db="EMBL/GenBank/DDBJ databases">
        <authorList>
            <person name="Varghese N."/>
            <person name="Submissions S."/>
        </authorList>
    </citation>
    <scope>NUCLEOTIDE SEQUENCE [LARGE SCALE GENOMIC DNA]</scope>
    <source>
        <strain evidence="10">DSM 21772</strain>
    </source>
</reference>
<dbReference type="PROSITE" id="PS00150">
    <property type="entry name" value="ACYLPHOSPHATASE_1"/>
    <property type="match status" value="1"/>
</dbReference>
<evidence type="ECO:0000256" key="6">
    <source>
        <dbReference type="RuleBase" id="RU000553"/>
    </source>
</evidence>
<dbReference type="InterPro" id="IPR020456">
    <property type="entry name" value="Acylphosphatase"/>
</dbReference>
<dbReference type="InterPro" id="IPR001792">
    <property type="entry name" value="Acylphosphatase-like_dom"/>
</dbReference>
<dbReference type="SUPFAM" id="SSF54975">
    <property type="entry name" value="Acylphosphatase/BLUF domain-like"/>
    <property type="match status" value="1"/>
</dbReference>
<dbReference type="InterPro" id="IPR036046">
    <property type="entry name" value="Acylphosphatase-like_dom_sf"/>
</dbReference>
<dbReference type="Proteomes" id="UP000181956">
    <property type="component" value="Chromosome I"/>
</dbReference>
<keyword evidence="10" id="KW-1185">Reference proteome</keyword>
<evidence type="ECO:0000259" key="8">
    <source>
        <dbReference type="PROSITE" id="PS51160"/>
    </source>
</evidence>
<dbReference type="InterPro" id="IPR017968">
    <property type="entry name" value="Acylphosphatase_CS"/>
</dbReference>
<dbReference type="PRINTS" id="PR00112">
    <property type="entry name" value="ACYLPHPHTASE"/>
</dbReference>
<feature type="active site" evidence="5">
    <location>
        <position position="43"/>
    </location>
</feature>
<protein>
    <recommendedName>
        <fullName evidence="3 5">Acylphosphatase</fullName>
        <ecNumber evidence="2 5">3.6.1.7</ecNumber>
    </recommendedName>
</protein>
<feature type="active site" evidence="5">
    <location>
        <position position="25"/>
    </location>
</feature>
<dbReference type="Gene3D" id="3.30.70.100">
    <property type="match status" value="1"/>
</dbReference>
<evidence type="ECO:0000256" key="5">
    <source>
        <dbReference type="PROSITE-ProRule" id="PRU00520"/>
    </source>
</evidence>
<evidence type="ECO:0000256" key="7">
    <source>
        <dbReference type="RuleBase" id="RU004168"/>
    </source>
</evidence>
<dbReference type="EMBL" id="LT629742">
    <property type="protein sequence ID" value="SDT14629.1"/>
    <property type="molecule type" value="Genomic_DNA"/>
</dbReference>
<sequence>MNQPPGDQVAKHVLVHGLVQGVGFRYTARAEAERLGVAGWVRNRSDGAVEAEVRGDAEAVARMLDWLGRGPLGSDVSSIEVSDAPDATPRHPFAEFRILP</sequence>
<evidence type="ECO:0000256" key="4">
    <source>
        <dbReference type="ARBA" id="ARBA00047645"/>
    </source>
</evidence>
<evidence type="ECO:0000256" key="1">
    <source>
        <dbReference type="ARBA" id="ARBA00005614"/>
    </source>
</evidence>
<dbReference type="EC" id="3.6.1.7" evidence="2 5"/>
<dbReference type="GO" id="GO:0003998">
    <property type="term" value="F:acylphosphatase activity"/>
    <property type="evidence" value="ECO:0007669"/>
    <property type="project" value="UniProtKB-EC"/>
</dbReference>
<evidence type="ECO:0000313" key="10">
    <source>
        <dbReference type="Proteomes" id="UP000181956"/>
    </source>
</evidence>
<dbReference type="RefSeq" id="WP_083364697.1">
    <property type="nucleotide sequence ID" value="NZ_LT629742.1"/>
</dbReference>
<evidence type="ECO:0000256" key="3">
    <source>
        <dbReference type="ARBA" id="ARBA00015991"/>
    </source>
</evidence>
<evidence type="ECO:0000256" key="2">
    <source>
        <dbReference type="ARBA" id="ARBA00012150"/>
    </source>
</evidence>
<organism evidence="9 10">
    <name type="scientific">Microterricola viridarii</name>
    <dbReference type="NCBI Taxonomy" id="412690"/>
    <lineage>
        <taxon>Bacteria</taxon>
        <taxon>Bacillati</taxon>
        <taxon>Actinomycetota</taxon>
        <taxon>Actinomycetes</taxon>
        <taxon>Micrococcales</taxon>
        <taxon>Microbacteriaceae</taxon>
        <taxon>Microterricola</taxon>
    </lineage>
</organism>
<comment type="similarity">
    <text evidence="1 7">Belongs to the acylphosphatase family.</text>
</comment>
<comment type="catalytic activity">
    <reaction evidence="4 5 6">
        <text>an acyl phosphate + H2O = a carboxylate + phosphate + H(+)</text>
        <dbReference type="Rhea" id="RHEA:14965"/>
        <dbReference type="ChEBI" id="CHEBI:15377"/>
        <dbReference type="ChEBI" id="CHEBI:15378"/>
        <dbReference type="ChEBI" id="CHEBI:29067"/>
        <dbReference type="ChEBI" id="CHEBI:43474"/>
        <dbReference type="ChEBI" id="CHEBI:59918"/>
        <dbReference type="EC" id="3.6.1.7"/>
    </reaction>
</comment>
<proteinExistence type="inferred from homology"/>
<dbReference type="PANTHER" id="PTHR47268">
    <property type="entry name" value="ACYLPHOSPHATASE"/>
    <property type="match status" value="1"/>
</dbReference>
<gene>
    <name evidence="9" type="ORF">SAMN04489834_2933</name>
</gene>
<dbReference type="AlphaFoldDB" id="A0A1H1Y0C2"/>
<name>A0A1H1Y0C2_9MICO</name>
<dbReference type="PROSITE" id="PS00151">
    <property type="entry name" value="ACYLPHOSPHATASE_2"/>
    <property type="match status" value="1"/>
</dbReference>
<dbReference type="STRING" id="412690.SAMN04489834_2933"/>
<feature type="domain" description="Acylphosphatase-like" evidence="8">
    <location>
        <begin position="10"/>
        <end position="100"/>
    </location>
</feature>
<dbReference type="PANTHER" id="PTHR47268:SF4">
    <property type="entry name" value="ACYLPHOSPHATASE"/>
    <property type="match status" value="1"/>
</dbReference>
<dbReference type="Pfam" id="PF00708">
    <property type="entry name" value="Acylphosphatase"/>
    <property type="match status" value="1"/>
</dbReference>
<accession>A0A1H1Y0C2</accession>
<dbReference type="OrthoDB" id="3182027at2"/>